<comment type="similarity">
    <text evidence="1">Belongs to the EFR3 family.</text>
</comment>
<feature type="region of interest" description="Disordered" evidence="2">
    <location>
        <begin position="1019"/>
        <end position="1103"/>
    </location>
</feature>
<evidence type="ECO:0000256" key="1">
    <source>
        <dbReference type="ARBA" id="ARBA00010216"/>
    </source>
</evidence>
<dbReference type="OrthoDB" id="19232at2759"/>
<organism evidence="3 4">
    <name type="scientific">Aspergillus leporis</name>
    <dbReference type="NCBI Taxonomy" id="41062"/>
    <lineage>
        <taxon>Eukaryota</taxon>
        <taxon>Fungi</taxon>
        <taxon>Dikarya</taxon>
        <taxon>Ascomycota</taxon>
        <taxon>Pezizomycotina</taxon>
        <taxon>Eurotiomycetes</taxon>
        <taxon>Eurotiomycetidae</taxon>
        <taxon>Eurotiales</taxon>
        <taxon>Aspergillaceae</taxon>
        <taxon>Aspergillus</taxon>
        <taxon>Aspergillus subgen. Circumdati</taxon>
    </lineage>
</organism>
<dbReference type="InterPro" id="IPR049150">
    <property type="entry name" value="EFR3_HEAT-like_rpt"/>
</dbReference>
<feature type="region of interest" description="Disordered" evidence="2">
    <location>
        <begin position="946"/>
        <end position="1004"/>
    </location>
</feature>
<feature type="region of interest" description="Disordered" evidence="2">
    <location>
        <begin position="801"/>
        <end position="824"/>
    </location>
</feature>
<dbReference type="InterPro" id="IPR039786">
    <property type="entry name" value="EFR3"/>
</dbReference>
<evidence type="ECO:0000256" key="2">
    <source>
        <dbReference type="SAM" id="MobiDB-lite"/>
    </source>
</evidence>
<protein>
    <recommendedName>
        <fullName evidence="5">Protein efr3</fullName>
    </recommendedName>
</protein>
<proteinExistence type="inferred from homology"/>
<feature type="compositionally biased region" description="Low complexity" evidence="2">
    <location>
        <begin position="1084"/>
        <end position="1098"/>
    </location>
</feature>
<feature type="compositionally biased region" description="Low complexity" evidence="2">
    <location>
        <begin position="884"/>
        <end position="893"/>
    </location>
</feature>
<feature type="compositionally biased region" description="Basic and acidic residues" evidence="2">
    <location>
        <begin position="599"/>
        <end position="611"/>
    </location>
</feature>
<feature type="compositionally biased region" description="Basic residues" evidence="2">
    <location>
        <begin position="1128"/>
        <end position="1139"/>
    </location>
</feature>
<dbReference type="EMBL" id="ML732242">
    <property type="protein sequence ID" value="KAB8072640.1"/>
    <property type="molecule type" value="Genomic_DNA"/>
</dbReference>
<evidence type="ECO:0000313" key="4">
    <source>
        <dbReference type="Proteomes" id="UP000326565"/>
    </source>
</evidence>
<feature type="compositionally biased region" description="Polar residues" evidence="2">
    <location>
        <begin position="912"/>
        <end position="927"/>
    </location>
</feature>
<dbReference type="Proteomes" id="UP000326565">
    <property type="component" value="Unassembled WGS sequence"/>
</dbReference>
<feature type="compositionally biased region" description="Polar residues" evidence="2">
    <location>
        <begin position="1035"/>
        <end position="1051"/>
    </location>
</feature>
<dbReference type="GO" id="GO:0005886">
    <property type="term" value="C:plasma membrane"/>
    <property type="evidence" value="ECO:0007669"/>
    <property type="project" value="TreeGrafter"/>
</dbReference>
<sequence>MEGVRQKCRPKHQVLVLKCYPQYQKGVQVVKPNSSELSYLLYYVSTRRSKLTKVGAFLEKRTARDVWRRKIGNVQVTLQILSALIEKVPRDLPIYARSVMTVLETVVRSQDISMVEDSIDTFETFCRHQDMAALSAEQDFATQYREVVRTYAGFADGDPSTQVKAASSPPLTIRWKMAGLRAIKGVVSSEAGLAADGGDSIRVILPVILENLYSTEDNFFRSLEPKLLGSEKPEPDLAHRRRVSTATVETVDAVEGDAALAAQNTADVDRQTELDMRLLALRCLEQIVVNGSSRGQIRVTTKVVLDFILRKSRASGHGLALDSTDSWATSLVELIARWCPVQVRFIIPVAAMELLLAIPPTEESLDESFTIIYLIDRLLKSPVNMIGLSVIDILLGLLRHMSFLVSPSRTGQTTPGASDEKPNGHAGNILELSAKRSEVLLLLQTCIGNLTTHIYYGEQVVDMVRTILTRFRPSTINEQAVTSSPTQSDALGGANTAVSSGEGGSIAFSLPSAKITALRAIKSVLLVANTKRLGATVSVESRHQVGLYVWEGTQWLLSEPDRDVRYAYVDAFLTWLKLETTTDDLKIKERAGRPSSQPAKHDLSDVTEKPAKRTVSMSGNQRERVITIAQSNFLRLLHLTIYDLALERPTCVSEVMLLHMLLVSLVKHLGVNAVRFGLPMVLRLQENIATAGGQSNPALVNIGSLVYGYLWALSEKFDLDTSKVGNEIQSEVQKRQQLGVWLDNIRLPPANLDKVIQDSNVQTNGRGAQDISLLIPFKGDEELIQQIEAAYASFITSLTHSPPSSPGSVGSPGRTLNAPVLAPPAGTPRVNIFPSVVKEQLRSPWSREACLAAAESEKAEAKSLSGSRAGTLVMRNQVHQNGTSSPSSVSYTSAPQGASVSAAGLHDARRTSVPNSSGSQLFGTSRESPVHVNELRRVLSVNEDGKVQRMSPLRGRLDGSNRSVISSSSESMVSGYSMSEFDDGASVKPKSTRGGRVSLDEDGVETPRASALSFMVDADDIPPVPPIPPSISIQGALSDSAQRSVSVSRPSTAPGPRRQSVTNGKSPTPMISHDRSLSRHKSRSSTGLTAAATDSADTYAENASSARLEVQKLLDGFLSPADAETRGSRRRARSNHAGRRGVTGGIGRPPY</sequence>
<name>A0A5N5WZS3_9EURO</name>
<reference evidence="3 4" key="1">
    <citation type="submission" date="2019-04" db="EMBL/GenBank/DDBJ databases">
        <title>Friends and foes A comparative genomics study of 23 Aspergillus species from section Flavi.</title>
        <authorList>
            <consortium name="DOE Joint Genome Institute"/>
            <person name="Kjaerbolling I."/>
            <person name="Vesth T."/>
            <person name="Frisvad J.C."/>
            <person name="Nybo J.L."/>
            <person name="Theobald S."/>
            <person name="Kildgaard S."/>
            <person name="Isbrandt T."/>
            <person name="Kuo A."/>
            <person name="Sato A."/>
            <person name="Lyhne E.K."/>
            <person name="Kogle M.E."/>
            <person name="Wiebenga A."/>
            <person name="Kun R.S."/>
            <person name="Lubbers R.J."/>
            <person name="Makela M.R."/>
            <person name="Barry K."/>
            <person name="Chovatia M."/>
            <person name="Clum A."/>
            <person name="Daum C."/>
            <person name="Haridas S."/>
            <person name="He G."/>
            <person name="LaButti K."/>
            <person name="Lipzen A."/>
            <person name="Mondo S."/>
            <person name="Riley R."/>
            <person name="Salamov A."/>
            <person name="Simmons B.A."/>
            <person name="Magnuson J.K."/>
            <person name="Henrissat B."/>
            <person name="Mortensen U.H."/>
            <person name="Larsen T.O."/>
            <person name="Devries R.P."/>
            <person name="Grigoriev I.V."/>
            <person name="Machida M."/>
            <person name="Baker S.E."/>
            <person name="Andersen M.R."/>
        </authorList>
    </citation>
    <scope>NUCLEOTIDE SEQUENCE [LARGE SCALE GENOMIC DNA]</scope>
    <source>
        <strain evidence="3 4">CBS 151.66</strain>
    </source>
</reference>
<keyword evidence="4" id="KW-1185">Reference proteome</keyword>
<dbReference type="Pfam" id="PF21072">
    <property type="entry name" value="EFR3"/>
    <property type="match status" value="1"/>
</dbReference>
<dbReference type="PANTHER" id="PTHR47766:SF1">
    <property type="entry name" value="PROTEIN EFR3"/>
    <property type="match status" value="1"/>
</dbReference>
<feature type="compositionally biased region" description="Gly residues" evidence="2">
    <location>
        <begin position="1141"/>
        <end position="1151"/>
    </location>
</feature>
<accession>A0A5N5WZS3</accession>
<feature type="region of interest" description="Disordered" evidence="2">
    <location>
        <begin position="879"/>
        <end position="928"/>
    </location>
</feature>
<gene>
    <name evidence="3" type="ORF">BDV29DRAFT_148650</name>
</gene>
<evidence type="ECO:0000313" key="3">
    <source>
        <dbReference type="EMBL" id="KAB8072640.1"/>
    </source>
</evidence>
<feature type="region of interest" description="Disordered" evidence="2">
    <location>
        <begin position="1118"/>
        <end position="1151"/>
    </location>
</feature>
<feature type="region of interest" description="Disordered" evidence="2">
    <location>
        <begin position="589"/>
        <end position="614"/>
    </location>
</feature>
<evidence type="ECO:0008006" key="5">
    <source>
        <dbReference type="Google" id="ProtNLM"/>
    </source>
</evidence>
<feature type="compositionally biased region" description="Low complexity" evidence="2">
    <location>
        <begin position="960"/>
        <end position="979"/>
    </location>
</feature>
<dbReference type="GO" id="GO:0072659">
    <property type="term" value="P:protein localization to plasma membrane"/>
    <property type="evidence" value="ECO:0007669"/>
    <property type="project" value="InterPro"/>
</dbReference>
<dbReference type="AlphaFoldDB" id="A0A5N5WZS3"/>
<dbReference type="PANTHER" id="PTHR47766">
    <property type="entry name" value="PROTEIN EFR3"/>
    <property type="match status" value="1"/>
</dbReference>